<evidence type="ECO:0000313" key="3">
    <source>
        <dbReference type="Proteomes" id="UP000007123"/>
    </source>
</evidence>
<sequence length="107" mass="12230">MERSMRTDMSEEDAAPFDRGHCDGRQSPNPGWIKLPQASSRLSYLCHQVLVPPLSQNERELTSRDVAVKKVQCLDLIELGTPWRKDDETATRDDLIDFASMLRRSGR</sequence>
<organism evidence="2 3">
    <name type="scientific">Agrobacterium albertimagni AOL15</name>
    <dbReference type="NCBI Taxonomy" id="1156935"/>
    <lineage>
        <taxon>Bacteria</taxon>
        <taxon>Pseudomonadati</taxon>
        <taxon>Pseudomonadota</taxon>
        <taxon>Alphaproteobacteria</taxon>
        <taxon>Hyphomicrobiales</taxon>
        <taxon>Rhizobiaceae</taxon>
        <taxon>Rhizobium/Agrobacterium group</taxon>
        <taxon>Agrobacterium</taxon>
    </lineage>
</organism>
<dbReference type="PATRIC" id="fig|1156935.5.peg.4826"/>
<keyword evidence="3" id="KW-1185">Reference proteome</keyword>
<reference evidence="2 3" key="1">
    <citation type="journal article" date="2012" name="J. Bacteriol.">
        <title>Draft Genome Sequence of Agrobacterium albertimagni Strain AOL15.</title>
        <authorList>
            <person name="Trimble W.L."/>
            <person name="Phung le T."/>
            <person name="Meyer F."/>
            <person name="Gilbert J.A."/>
            <person name="Silver S."/>
        </authorList>
    </citation>
    <scope>NUCLEOTIDE SEQUENCE [LARGE SCALE GENOMIC DNA]</scope>
    <source>
        <strain evidence="2 3">AOL15</strain>
    </source>
</reference>
<comment type="caution">
    <text evidence="2">The sequence shown here is derived from an EMBL/GenBank/DDBJ whole genome shotgun (WGS) entry which is preliminary data.</text>
</comment>
<evidence type="ECO:0000313" key="2">
    <source>
        <dbReference type="EMBL" id="EKF57036.1"/>
    </source>
</evidence>
<proteinExistence type="predicted"/>
<evidence type="ECO:0000256" key="1">
    <source>
        <dbReference type="SAM" id="MobiDB-lite"/>
    </source>
</evidence>
<accession>K2Q7V8</accession>
<dbReference type="EMBL" id="ALJF01000024">
    <property type="protein sequence ID" value="EKF57036.1"/>
    <property type="molecule type" value="Genomic_DNA"/>
</dbReference>
<name>K2Q7V8_9HYPH</name>
<feature type="region of interest" description="Disordered" evidence="1">
    <location>
        <begin position="1"/>
        <end position="33"/>
    </location>
</feature>
<dbReference type="Proteomes" id="UP000007123">
    <property type="component" value="Unassembled WGS sequence"/>
</dbReference>
<dbReference type="AlphaFoldDB" id="K2Q7V8"/>
<protein>
    <submittedName>
        <fullName evidence="2">Uncharacterized protein</fullName>
    </submittedName>
</protein>
<gene>
    <name evidence="2" type="ORF">QWE_23704</name>
</gene>